<feature type="compositionally biased region" description="Low complexity" evidence="1">
    <location>
        <begin position="83"/>
        <end position="107"/>
    </location>
</feature>
<dbReference type="Proteomes" id="UP001552299">
    <property type="component" value="Unassembled WGS sequence"/>
</dbReference>
<evidence type="ECO:0000256" key="1">
    <source>
        <dbReference type="SAM" id="MobiDB-lite"/>
    </source>
</evidence>
<feature type="region of interest" description="Disordered" evidence="1">
    <location>
        <begin position="236"/>
        <end position="256"/>
    </location>
</feature>
<gene>
    <name evidence="3" type="ORF">M5K25_026671</name>
</gene>
<keyword evidence="4" id="KW-1185">Reference proteome</keyword>
<dbReference type="Pfam" id="PF05678">
    <property type="entry name" value="VQ"/>
    <property type="match status" value="1"/>
</dbReference>
<dbReference type="InterPro" id="IPR039607">
    <property type="entry name" value="VQ_8/17/18/20/21/25"/>
</dbReference>
<dbReference type="EMBL" id="JANQDX010000019">
    <property type="protein sequence ID" value="KAL0904546.1"/>
    <property type="molecule type" value="Genomic_DNA"/>
</dbReference>
<organism evidence="3 4">
    <name type="scientific">Dendrobium thyrsiflorum</name>
    <name type="common">Pinecone-like raceme dendrobium</name>
    <name type="synonym">Orchid</name>
    <dbReference type="NCBI Taxonomy" id="117978"/>
    <lineage>
        <taxon>Eukaryota</taxon>
        <taxon>Viridiplantae</taxon>
        <taxon>Streptophyta</taxon>
        <taxon>Embryophyta</taxon>
        <taxon>Tracheophyta</taxon>
        <taxon>Spermatophyta</taxon>
        <taxon>Magnoliopsida</taxon>
        <taxon>Liliopsida</taxon>
        <taxon>Asparagales</taxon>
        <taxon>Orchidaceae</taxon>
        <taxon>Epidendroideae</taxon>
        <taxon>Malaxideae</taxon>
        <taxon>Dendrobiinae</taxon>
        <taxon>Dendrobium</taxon>
    </lineage>
</organism>
<reference evidence="3 4" key="1">
    <citation type="journal article" date="2024" name="Plant Biotechnol. J.">
        <title>Dendrobium thyrsiflorum genome and its molecular insights into genes involved in important horticultural traits.</title>
        <authorList>
            <person name="Chen B."/>
            <person name="Wang J.Y."/>
            <person name="Zheng P.J."/>
            <person name="Li K.L."/>
            <person name="Liang Y.M."/>
            <person name="Chen X.F."/>
            <person name="Zhang C."/>
            <person name="Zhao X."/>
            <person name="He X."/>
            <person name="Zhang G.Q."/>
            <person name="Liu Z.J."/>
            <person name="Xu Q."/>
        </authorList>
    </citation>
    <scope>NUCLEOTIDE SEQUENCE [LARGE SCALE GENOMIC DNA]</scope>
    <source>
        <strain evidence="3">GZMU011</strain>
    </source>
</reference>
<feature type="compositionally biased region" description="Polar residues" evidence="1">
    <location>
        <begin position="242"/>
        <end position="256"/>
    </location>
</feature>
<evidence type="ECO:0000259" key="2">
    <source>
        <dbReference type="Pfam" id="PF05678"/>
    </source>
</evidence>
<protein>
    <recommendedName>
        <fullName evidence="2">VQ domain-containing protein</fullName>
    </recommendedName>
</protein>
<feature type="compositionally biased region" description="Low complexity" evidence="1">
    <location>
        <begin position="145"/>
        <end position="159"/>
    </location>
</feature>
<sequence>MVGVHSTLIFISPLFYFKPFQTPVPTHLSLSLPFPSFSSSSHLLSSTSTNFASAMNPSREIYGIRNSPLKLNKVSNDLIKKPTSSSSTTITSTSSTTSSSSSVSSASHRPPVIIYTHSPKIIHTRACDFMALVQKLTGFSRSSIDDSNNPAPSSPNNDDTAPLNKKRKISIEKKKEELREPSLDEILQLSPQQRPSVTPATANFEFNPPPSDVPLFMQGFTSEFFDLPNAIYKYPELPGSSPLPNINGATSTFSEI</sequence>
<accession>A0ABD0TXX4</accession>
<proteinExistence type="predicted"/>
<dbReference type="InterPro" id="IPR008889">
    <property type="entry name" value="VQ"/>
</dbReference>
<comment type="caution">
    <text evidence="3">The sequence shown here is derived from an EMBL/GenBank/DDBJ whole genome shotgun (WGS) entry which is preliminary data.</text>
</comment>
<name>A0ABD0TXX4_DENTH</name>
<feature type="domain" description="VQ" evidence="2">
    <location>
        <begin position="116"/>
        <end position="138"/>
    </location>
</feature>
<feature type="region of interest" description="Disordered" evidence="1">
    <location>
        <begin position="82"/>
        <end position="108"/>
    </location>
</feature>
<evidence type="ECO:0000313" key="4">
    <source>
        <dbReference type="Proteomes" id="UP001552299"/>
    </source>
</evidence>
<dbReference type="PANTHER" id="PTHR33143">
    <property type="entry name" value="F16F4.1 PROTEIN-RELATED"/>
    <property type="match status" value="1"/>
</dbReference>
<evidence type="ECO:0000313" key="3">
    <source>
        <dbReference type="EMBL" id="KAL0904546.1"/>
    </source>
</evidence>
<dbReference type="AlphaFoldDB" id="A0ABD0TXX4"/>
<feature type="region of interest" description="Disordered" evidence="1">
    <location>
        <begin position="141"/>
        <end position="170"/>
    </location>
</feature>
<dbReference type="PANTHER" id="PTHR33143:SF63">
    <property type="entry name" value="F16F4.1 PROTEIN"/>
    <property type="match status" value="1"/>
</dbReference>